<evidence type="ECO:0000313" key="7">
    <source>
        <dbReference type="EMBL" id="GGE15177.1"/>
    </source>
</evidence>
<keyword evidence="4" id="KW-0964">Secreted</keyword>
<evidence type="ECO:0000256" key="2">
    <source>
        <dbReference type="ARBA" id="ARBA00004613"/>
    </source>
</evidence>
<dbReference type="InterPro" id="IPR025202">
    <property type="entry name" value="PLD-like_dom"/>
</dbReference>
<dbReference type="InterPro" id="IPR001736">
    <property type="entry name" value="PLipase_D/transphosphatidylase"/>
</dbReference>
<dbReference type="AlphaFoldDB" id="A0A916ZVF0"/>
<comment type="caution">
    <text evidence="7">The sequence shown here is derived from an EMBL/GenBank/DDBJ whole genome shotgun (WGS) entry which is preliminary data.</text>
</comment>
<evidence type="ECO:0000313" key="8">
    <source>
        <dbReference type="Proteomes" id="UP000644699"/>
    </source>
</evidence>
<dbReference type="Gene3D" id="3.30.870.10">
    <property type="entry name" value="Endonuclease Chain A"/>
    <property type="match status" value="2"/>
</dbReference>
<organism evidence="7 8">
    <name type="scientific">Aureimonas endophytica</name>
    <dbReference type="NCBI Taxonomy" id="2027858"/>
    <lineage>
        <taxon>Bacteria</taxon>
        <taxon>Pseudomonadati</taxon>
        <taxon>Pseudomonadota</taxon>
        <taxon>Alphaproteobacteria</taxon>
        <taxon>Hyphomicrobiales</taxon>
        <taxon>Aurantimonadaceae</taxon>
        <taxon>Aureimonas</taxon>
    </lineage>
</organism>
<evidence type="ECO:0000259" key="6">
    <source>
        <dbReference type="PROSITE" id="PS50035"/>
    </source>
</evidence>
<dbReference type="GO" id="GO:0030572">
    <property type="term" value="F:phosphatidyltransferase activity"/>
    <property type="evidence" value="ECO:0007669"/>
    <property type="project" value="UniProtKB-ARBA"/>
</dbReference>
<evidence type="ECO:0000256" key="5">
    <source>
        <dbReference type="ARBA" id="ARBA00029594"/>
    </source>
</evidence>
<proteinExistence type="predicted"/>
<gene>
    <name evidence="7" type="ORF">GCM10011390_37850</name>
</gene>
<dbReference type="SUPFAM" id="SSF56024">
    <property type="entry name" value="Phospholipase D/nuclease"/>
    <property type="match status" value="2"/>
</dbReference>
<dbReference type="PANTHER" id="PTHR21248:SF12">
    <property type="entry name" value="CARDIOLIPIN SYNTHASE C"/>
    <property type="match status" value="1"/>
</dbReference>
<reference evidence="7" key="2">
    <citation type="submission" date="2020-09" db="EMBL/GenBank/DDBJ databases">
        <authorList>
            <person name="Sun Q."/>
            <person name="Zhou Y."/>
        </authorList>
    </citation>
    <scope>NUCLEOTIDE SEQUENCE</scope>
    <source>
        <strain evidence="7">CGMCC 1.15367</strain>
    </source>
</reference>
<dbReference type="Proteomes" id="UP000644699">
    <property type="component" value="Unassembled WGS sequence"/>
</dbReference>
<dbReference type="GO" id="GO:0005576">
    <property type="term" value="C:extracellular region"/>
    <property type="evidence" value="ECO:0007669"/>
    <property type="project" value="UniProtKB-SubCell"/>
</dbReference>
<dbReference type="CDD" id="cd09111">
    <property type="entry name" value="PLDc_ymdC_like_1"/>
    <property type="match status" value="1"/>
</dbReference>
<feature type="domain" description="PLD phosphodiesterase" evidence="6">
    <location>
        <begin position="407"/>
        <end position="434"/>
    </location>
</feature>
<evidence type="ECO:0000256" key="1">
    <source>
        <dbReference type="ARBA" id="ARBA00003145"/>
    </source>
</evidence>
<dbReference type="CDD" id="cd09113">
    <property type="entry name" value="PLDc_ymdC_like_2"/>
    <property type="match status" value="1"/>
</dbReference>
<evidence type="ECO:0000256" key="4">
    <source>
        <dbReference type="ARBA" id="ARBA00022525"/>
    </source>
</evidence>
<feature type="domain" description="PLD phosphodiesterase" evidence="6">
    <location>
        <begin position="173"/>
        <end position="200"/>
    </location>
</feature>
<accession>A0A916ZVF0</accession>
<dbReference type="SMART" id="SM00155">
    <property type="entry name" value="PLDc"/>
    <property type="match status" value="2"/>
</dbReference>
<keyword evidence="8" id="KW-1185">Reference proteome</keyword>
<dbReference type="PANTHER" id="PTHR21248">
    <property type="entry name" value="CARDIOLIPIN SYNTHASE"/>
    <property type="match status" value="1"/>
</dbReference>
<dbReference type="EMBL" id="BMIQ01000006">
    <property type="protein sequence ID" value="GGE15177.1"/>
    <property type="molecule type" value="Genomic_DNA"/>
</dbReference>
<reference evidence="7" key="1">
    <citation type="journal article" date="2014" name="Int. J. Syst. Evol. Microbiol.">
        <title>Complete genome sequence of Corynebacterium casei LMG S-19264T (=DSM 44701T), isolated from a smear-ripened cheese.</title>
        <authorList>
            <consortium name="US DOE Joint Genome Institute (JGI-PGF)"/>
            <person name="Walter F."/>
            <person name="Albersmeier A."/>
            <person name="Kalinowski J."/>
            <person name="Ruckert C."/>
        </authorList>
    </citation>
    <scope>NUCLEOTIDE SEQUENCE</scope>
    <source>
        <strain evidence="7">CGMCC 1.15367</strain>
    </source>
</reference>
<dbReference type="Pfam" id="PF13091">
    <property type="entry name" value="PLDc_2"/>
    <property type="match status" value="2"/>
</dbReference>
<sequence length="518" mass="57298">MSNHLIAGGEGTQEAAPRRVRAIGLLARKAERSPSHAFDLARAWSPTKLDRRIEALTSAEPGRSGLVLLSSNLDAFAARALSARAAGRSLDLMYYIWHGDLTGRLLAGEVLEAADRGVRVRLLLDDLGVAGDDKAMLALDSHPNIQLRLFNPTRARSNPLRRWGEMILRAWSINRRMHNKAWIADGRIAIVGGRNVGDEYYDASEDSNFRDLDLLAMGPVLRDSERVFDTYWNSGLALPIGKLAKGIRPRLRHLRSALKRLAGSDEARPYIERLHEHMSMENLLDQRHIHWCDRVELVADAPAKAEGRTGDNGPMRRLLPVIAGATSRVEITSPYFIPGEEGVETLSALARRGVAVSVLTNSLAATDVAAVHGGYAPYRLPLLGAGIRLFELKQDGRSPRLSLRGSSRASLHTKAFTVDDRRGFIGSLNFDPRSRSLNTEMGLIFDHPELVRRMRDLFEEETSPGMSYALGLDAEGAIVWRSEDAAGSETRHRHEPRATLGRRLVARAVGWLPLESQL</sequence>
<dbReference type="GO" id="GO:0032049">
    <property type="term" value="P:cardiolipin biosynthetic process"/>
    <property type="evidence" value="ECO:0007669"/>
    <property type="project" value="UniProtKB-ARBA"/>
</dbReference>
<protein>
    <recommendedName>
        <fullName evidence="3">Phospholipase D</fullName>
    </recommendedName>
    <alternativeName>
        <fullName evidence="5">Choline phosphatase</fullName>
    </alternativeName>
</protein>
<comment type="subcellular location">
    <subcellularLocation>
        <location evidence="2">Secreted</location>
    </subcellularLocation>
</comment>
<dbReference type="RefSeq" id="WP_188911282.1">
    <property type="nucleotide sequence ID" value="NZ_BMIQ01000006.1"/>
</dbReference>
<dbReference type="PROSITE" id="PS50035">
    <property type="entry name" value="PLD"/>
    <property type="match status" value="2"/>
</dbReference>
<comment type="function">
    <text evidence="1">Could be a virulence factor.</text>
</comment>
<name>A0A916ZVF0_9HYPH</name>
<evidence type="ECO:0000256" key="3">
    <source>
        <dbReference type="ARBA" id="ARBA00018392"/>
    </source>
</evidence>